<keyword evidence="3" id="KW-1043">Host membrane</keyword>
<keyword evidence="2 5" id="KW-0812">Transmembrane</keyword>
<sequence length="32" mass="3562">MDADQYQSLWLLIYCIGLMLSFGLGAIKGGQR</sequence>
<dbReference type="Pfam" id="PF19978">
    <property type="entry name" value="Inovirus_G7P_2"/>
    <property type="match status" value="1"/>
</dbReference>
<accession>A0ABV8XHH7</accession>
<name>A0ABV8XHH7_9GAMM</name>
<comment type="subcellular location">
    <subcellularLocation>
        <location evidence="1">Host membrane</location>
        <topology evidence="1">Single-pass membrane protein</topology>
    </subcellularLocation>
</comment>
<keyword evidence="4 5" id="KW-1133">Transmembrane helix</keyword>
<protein>
    <submittedName>
        <fullName evidence="6">Tail virion protein G7P-2</fullName>
    </submittedName>
</protein>
<evidence type="ECO:0000256" key="5">
    <source>
        <dbReference type="SAM" id="Phobius"/>
    </source>
</evidence>
<dbReference type="InterPro" id="IPR045539">
    <property type="entry name" value="Inovirus_G7P_2"/>
</dbReference>
<comment type="caution">
    <text evidence="6">The sequence shown here is derived from an EMBL/GenBank/DDBJ whole genome shotgun (WGS) entry which is preliminary data.</text>
</comment>
<evidence type="ECO:0000256" key="1">
    <source>
        <dbReference type="ARBA" id="ARBA00004379"/>
    </source>
</evidence>
<proteinExistence type="predicted"/>
<gene>
    <name evidence="6" type="ORF">ACFO0E_13335</name>
</gene>
<evidence type="ECO:0000256" key="3">
    <source>
        <dbReference type="ARBA" id="ARBA00022870"/>
    </source>
</evidence>
<reference evidence="7" key="1">
    <citation type="journal article" date="2019" name="Int. J. Syst. Evol. Microbiol.">
        <title>The Global Catalogue of Microorganisms (GCM) 10K type strain sequencing project: providing services to taxonomists for standard genome sequencing and annotation.</title>
        <authorList>
            <consortium name="The Broad Institute Genomics Platform"/>
            <consortium name="The Broad Institute Genome Sequencing Center for Infectious Disease"/>
            <person name="Wu L."/>
            <person name="Ma J."/>
        </authorList>
    </citation>
    <scope>NUCLEOTIDE SEQUENCE [LARGE SCALE GENOMIC DNA]</scope>
    <source>
        <strain evidence="7">CCUG 49679</strain>
    </source>
</reference>
<evidence type="ECO:0000313" key="7">
    <source>
        <dbReference type="Proteomes" id="UP001596015"/>
    </source>
</evidence>
<dbReference type="EMBL" id="JBHSEO010000057">
    <property type="protein sequence ID" value="MFC4417382.1"/>
    <property type="molecule type" value="Genomic_DNA"/>
</dbReference>
<keyword evidence="5" id="KW-0472">Membrane</keyword>
<keyword evidence="7" id="KW-1185">Reference proteome</keyword>
<organism evidence="6 7">
    <name type="scientific">Chromohalobacter beijerinckii</name>
    <dbReference type="NCBI Taxonomy" id="86179"/>
    <lineage>
        <taxon>Bacteria</taxon>
        <taxon>Pseudomonadati</taxon>
        <taxon>Pseudomonadota</taxon>
        <taxon>Gammaproteobacteria</taxon>
        <taxon>Oceanospirillales</taxon>
        <taxon>Halomonadaceae</taxon>
        <taxon>Chromohalobacter</taxon>
    </lineage>
</organism>
<dbReference type="RefSeq" id="WP_378093229.1">
    <property type="nucleotide sequence ID" value="NZ_JAKGAK010000003.1"/>
</dbReference>
<dbReference type="Proteomes" id="UP001596015">
    <property type="component" value="Unassembled WGS sequence"/>
</dbReference>
<evidence type="ECO:0000256" key="4">
    <source>
        <dbReference type="ARBA" id="ARBA00022989"/>
    </source>
</evidence>
<evidence type="ECO:0000313" key="6">
    <source>
        <dbReference type="EMBL" id="MFC4417382.1"/>
    </source>
</evidence>
<evidence type="ECO:0000256" key="2">
    <source>
        <dbReference type="ARBA" id="ARBA00022692"/>
    </source>
</evidence>
<feature type="transmembrane region" description="Helical" evidence="5">
    <location>
        <begin position="6"/>
        <end position="27"/>
    </location>
</feature>